<protein>
    <submittedName>
        <fullName evidence="2">Biotin biosynthesis protein BioC</fullName>
    </submittedName>
</protein>
<dbReference type="AlphaFoldDB" id="A0A518DA18"/>
<dbReference type="Proteomes" id="UP000317429">
    <property type="component" value="Chromosome"/>
</dbReference>
<keyword evidence="3" id="KW-1185">Reference proteome</keyword>
<dbReference type="Pfam" id="PF08241">
    <property type="entry name" value="Methyltransf_11"/>
    <property type="match status" value="1"/>
</dbReference>
<dbReference type="GO" id="GO:0008757">
    <property type="term" value="F:S-adenosylmethionine-dependent methyltransferase activity"/>
    <property type="evidence" value="ECO:0007669"/>
    <property type="project" value="InterPro"/>
</dbReference>
<dbReference type="RefSeq" id="WP_145283132.1">
    <property type="nucleotide sequence ID" value="NZ_CP036291.1"/>
</dbReference>
<proteinExistence type="predicted"/>
<feature type="domain" description="Methyltransferase type 11" evidence="1">
    <location>
        <begin position="128"/>
        <end position="240"/>
    </location>
</feature>
<dbReference type="EMBL" id="CP036291">
    <property type="protein sequence ID" value="QDU88329.1"/>
    <property type="molecule type" value="Genomic_DNA"/>
</dbReference>
<reference evidence="2 3" key="1">
    <citation type="submission" date="2019-02" db="EMBL/GenBank/DDBJ databases">
        <title>Deep-cultivation of Planctomycetes and their phenomic and genomic characterization uncovers novel biology.</title>
        <authorList>
            <person name="Wiegand S."/>
            <person name="Jogler M."/>
            <person name="Boedeker C."/>
            <person name="Pinto D."/>
            <person name="Vollmers J."/>
            <person name="Rivas-Marin E."/>
            <person name="Kohn T."/>
            <person name="Peeters S.H."/>
            <person name="Heuer A."/>
            <person name="Rast P."/>
            <person name="Oberbeckmann S."/>
            <person name="Bunk B."/>
            <person name="Jeske O."/>
            <person name="Meyerdierks A."/>
            <person name="Storesund J.E."/>
            <person name="Kallscheuer N."/>
            <person name="Luecker S."/>
            <person name="Lage O.M."/>
            <person name="Pohl T."/>
            <person name="Merkel B.J."/>
            <person name="Hornburger P."/>
            <person name="Mueller R.-W."/>
            <person name="Bruemmer F."/>
            <person name="Labrenz M."/>
            <person name="Spormann A.M."/>
            <person name="Op den Camp H."/>
            <person name="Overmann J."/>
            <person name="Amann R."/>
            <person name="Jetten M.S.M."/>
            <person name="Mascher T."/>
            <person name="Medema M.H."/>
            <person name="Devos D.P."/>
            <person name="Kaster A.-K."/>
            <person name="Ovreas L."/>
            <person name="Rohde M."/>
            <person name="Galperin M.Y."/>
            <person name="Jogler C."/>
        </authorList>
    </citation>
    <scope>NUCLEOTIDE SEQUENCE [LARGE SCALE GENOMIC DNA]</scope>
    <source>
        <strain evidence="2 3">Pla175</strain>
    </source>
</reference>
<evidence type="ECO:0000313" key="3">
    <source>
        <dbReference type="Proteomes" id="UP000317429"/>
    </source>
</evidence>
<dbReference type="InterPro" id="IPR029063">
    <property type="entry name" value="SAM-dependent_MTases_sf"/>
</dbReference>
<dbReference type="SUPFAM" id="SSF53335">
    <property type="entry name" value="S-adenosyl-L-methionine-dependent methyltransferases"/>
    <property type="match status" value="1"/>
</dbReference>
<evidence type="ECO:0000313" key="2">
    <source>
        <dbReference type="EMBL" id="QDU88329.1"/>
    </source>
</evidence>
<organism evidence="2 3">
    <name type="scientific">Pirellulimonas nuda</name>
    <dbReference type="NCBI Taxonomy" id="2528009"/>
    <lineage>
        <taxon>Bacteria</taxon>
        <taxon>Pseudomonadati</taxon>
        <taxon>Planctomycetota</taxon>
        <taxon>Planctomycetia</taxon>
        <taxon>Pirellulales</taxon>
        <taxon>Lacipirellulaceae</taxon>
        <taxon>Pirellulimonas</taxon>
    </lineage>
</organism>
<dbReference type="OrthoDB" id="2548453at2"/>
<name>A0A518DA18_9BACT</name>
<dbReference type="InterPro" id="IPR013216">
    <property type="entry name" value="Methyltransf_11"/>
</dbReference>
<dbReference type="Gene3D" id="3.40.50.150">
    <property type="entry name" value="Vaccinia Virus protein VP39"/>
    <property type="match status" value="1"/>
</dbReference>
<dbReference type="KEGG" id="pnd:Pla175_17040"/>
<gene>
    <name evidence="2" type="ORF">Pla175_17040</name>
</gene>
<accession>A0A518DA18</accession>
<sequence>MASPKFWKEQVRPRWKRLWLGVTGRRPVIRRRVLAAGAADVPFLPLDSPAGCDFDYPGRPASGRPADRLSSCLCIESQLTSPAFAYWLDQIGVKPRMHRKLWEQAYLLQALYERGLLAPGKRGLGFAVGEEPLPRMFAERGCEIVATDLDQADQRAQAWRETNQHMSSVAVAGQIVRGSSGGDTGSVQYRHVDMNHIPEDLTGFDFTWSTCSFEHCGSLRLGQEFIWNQMRCLKPGGVAIHTTEFNLTSNRRTIDNRSTVIFRRQDIEAMVRELVSQGHHVEPISLDPGQQRFDRHIDWPPYTQDRHLRLMLKRYAATSIGLIIRKNAAVAERRA</sequence>
<evidence type="ECO:0000259" key="1">
    <source>
        <dbReference type="Pfam" id="PF08241"/>
    </source>
</evidence>